<keyword evidence="5" id="KW-1185">Reference proteome</keyword>
<dbReference type="InterPro" id="IPR016181">
    <property type="entry name" value="Acyl_CoA_acyltransferase"/>
</dbReference>
<dbReference type="PANTHER" id="PTHR10545">
    <property type="entry name" value="DIAMINE N-ACETYLTRANSFERASE"/>
    <property type="match status" value="1"/>
</dbReference>
<dbReference type="InterPro" id="IPR051016">
    <property type="entry name" value="Diverse_Substrate_AcTransf"/>
</dbReference>
<proteinExistence type="predicted"/>
<keyword evidence="2" id="KW-0012">Acyltransferase</keyword>
<keyword evidence="1" id="KW-0808">Transferase</keyword>
<evidence type="ECO:0000313" key="4">
    <source>
        <dbReference type="EMBL" id="MBW8189461.1"/>
    </source>
</evidence>
<name>A0ABS7EC86_9GAMM</name>
<dbReference type="CDD" id="cd04301">
    <property type="entry name" value="NAT_SF"/>
    <property type="match status" value="1"/>
</dbReference>
<gene>
    <name evidence="4" type="ORF">K0504_00310</name>
</gene>
<dbReference type="Gene3D" id="3.40.630.30">
    <property type="match status" value="1"/>
</dbReference>
<evidence type="ECO:0000256" key="2">
    <source>
        <dbReference type="ARBA" id="ARBA00023315"/>
    </source>
</evidence>
<protein>
    <submittedName>
        <fullName evidence="4">GNAT family N-acetyltransferase</fullName>
    </submittedName>
</protein>
<dbReference type="RefSeq" id="WP_220102152.1">
    <property type="nucleotide sequence ID" value="NZ_JAHZSS010000001.1"/>
</dbReference>
<dbReference type="PROSITE" id="PS51186">
    <property type="entry name" value="GNAT"/>
    <property type="match status" value="1"/>
</dbReference>
<evidence type="ECO:0000256" key="1">
    <source>
        <dbReference type="ARBA" id="ARBA00022679"/>
    </source>
</evidence>
<comment type="caution">
    <text evidence="4">The sequence shown here is derived from an EMBL/GenBank/DDBJ whole genome shotgun (WGS) entry which is preliminary data.</text>
</comment>
<dbReference type="PANTHER" id="PTHR10545:SF29">
    <property type="entry name" value="GH14572P-RELATED"/>
    <property type="match status" value="1"/>
</dbReference>
<organism evidence="4 5">
    <name type="scientific">Neiella holothuriorum</name>
    <dbReference type="NCBI Taxonomy" id="2870530"/>
    <lineage>
        <taxon>Bacteria</taxon>
        <taxon>Pseudomonadati</taxon>
        <taxon>Pseudomonadota</taxon>
        <taxon>Gammaproteobacteria</taxon>
        <taxon>Alteromonadales</taxon>
        <taxon>Echinimonadaceae</taxon>
        <taxon>Neiella</taxon>
    </lineage>
</organism>
<dbReference type="Proteomes" id="UP001166251">
    <property type="component" value="Unassembled WGS sequence"/>
</dbReference>
<dbReference type="Pfam" id="PF00583">
    <property type="entry name" value="Acetyltransf_1"/>
    <property type="match status" value="1"/>
</dbReference>
<dbReference type="SUPFAM" id="SSF55729">
    <property type="entry name" value="Acyl-CoA N-acyltransferases (Nat)"/>
    <property type="match status" value="1"/>
</dbReference>
<evidence type="ECO:0000259" key="3">
    <source>
        <dbReference type="PROSITE" id="PS51186"/>
    </source>
</evidence>
<sequence>MAVELIQADYRNPQHGADLLTVLRHYATDVMGGGDDLSDDVQRNLLAALAKQSGAFSVLAYVDGKPAGLANCFEGFSTFACMPLINIHDFAVMSEFRGMQLSQQLLQEVEQIARNKGCCKVTLEVLEGNTVAQNAYLKYGFEGYDLPGGQGQALFWQKKLG</sequence>
<dbReference type="EMBL" id="JAHZSS010000001">
    <property type="protein sequence ID" value="MBW8189461.1"/>
    <property type="molecule type" value="Genomic_DNA"/>
</dbReference>
<dbReference type="InterPro" id="IPR000182">
    <property type="entry name" value="GNAT_dom"/>
</dbReference>
<accession>A0ABS7EC86</accession>
<reference evidence="4" key="1">
    <citation type="submission" date="2021-07" db="EMBL/GenBank/DDBJ databases">
        <title>Neiella marina sp. nov., isolated from the intestinal content of sea cucumber Apostichopus japonicus.</title>
        <authorList>
            <person name="Bai X."/>
        </authorList>
    </citation>
    <scope>NUCLEOTIDE SEQUENCE</scope>
    <source>
        <strain evidence="4">126</strain>
    </source>
</reference>
<evidence type="ECO:0000313" key="5">
    <source>
        <dbReference type="Proteomes" id="UP001166251"/>
    </source>
</evidence>
<feature type="domain" description="N-acetyltransferase" evidence="3">
    <location>
        <begin position="17"/>
        <end position="161"/>
    </location>
</feature>